<reference evidence="2" key="1">
    <citation type="journal article" date="2014" name="Int. J. Syst. Evol. Microbiol.">
        <title>Complete genome sequence of Corynebacterium casei LMG S-19264T (=DSM 44701T), isolated from a smear-ripened cheese.</title>
        <authorList>
            <consortium name="US DOE Joint Genome Institute (JGI-PGF)"/>
            <person name="Walter F."/>
            <person name="Albersmeier A."/>
            <person name="Kalinowski J."/>
            <person name="Ruckert C."/>
        </authorList>
    </citation>
    <scope>NUCLEOTIDE SEQUENCE</scope>
    <source>
        <strain evidence="2">CGMCC 1.7081</strain>
    </source>
</reference>
<evidence type="ECO:0000256" key="1">
    <source>
        <dbReference type="SAM" id="Phobius"/>
    </source>
</evidence>
<sequence>MAIITCWQDIEDRGSDWLTPAERKLIAACRVAEECILGDGTLPPEGTPDPERRVRAEVLRYLILGGCDRCKVQGWGVRVSGAYVEGRLDLSFQTAVGVTSLLVCRIEQEIVALQARFEFLNLTESHLPGLNAQGAKVTGDVFLRGVTATGAVSLAGASIGGSLVCEGAHFIGREDSHALSAQGATVTGSVFLRDVTATGMVRLSGASIGGQLACVGARFAGTKGEKALNAQGLRVTRGLIWRHVTVEAGSVDLNAAHIGELFDDPNCWPDRGRLILDGFTYDRISGAPTDANTRLNWLSMGDTWNGTFFPQPYTQLAKVLHEMGHDRDARKVLARREQKIQADMRRRLRVELDGSWRAGVRSVWLDVLRPLLWVWDLLLRWVVGYGHHPFRSLLWLLGLWAAAVWLAHMAWTAGDFAPNSGPVQMSDRWQALAVSVENPSLIWSSASEAGRDWETFNRYGWAADLVIPIIDLGQTAAWAPSTARGDWGRRLWRCGFLLQMAGWIVTALGAAAITGIIRRD</sequence>
<name>A0A8J3H8Q7_9RHOB</name>
<dbReference type="AlphaFoldDB" id="A0A8J3H8Q7"/>
<keyword evidence="1" id="KW-0472">Membrane</keyword>
<evidence type="ECO:0000313" key="3">
    <source>
        <dbReference type="Proteomes" id="UP000611500"/>
    </source>
</evidence>
<dbReference type="EMBL" id="BNAP01000028">
    <property type="protein sequence ID" value="GHH00988.1"/>
    <property type="molecule type" value="Genomic_DNA"/>
</dbReference>
<organism evidence="2 3">
    <name type="scientific">Pseudodonghicola xiamenensis</name>
    <dbReference type="NCBI Taxonomy" id="337702"/>
    <lineage>
        <taxon>Bacteria</taxon>
        <taxon>Pseudomonadati</taxon>
        <taxon>Pseudomonadota</taxon>
        <taxon>Alphaproteobacteria</taxon>
        <taxon>Rhodobacterales</taxon>
        <taxon>Paracoccaceae</taxon>
        <taxon>Pseudodonghicola</taxon>
    </lineage>
</organism>
<dbReference type="Proteomes" id="UP000611500">
    <property type="component" value="Unassembled WGS sequence"/>
</dbReference>
<keyword evidence="3" id="KW-1185">Reference proteome</keyword>
<proteinExistence type="predicted"/>
<accession>A0A8J3H8Q7</accession>
<gene>
    <name evidence="2" type="ORF">GCM10010961_37970</name>
</gene>
<comment type="caution">
    <text evidence="2">The sequence shown here is derived from an EMBL/GenBank/DDBJ whole genome shotgun (WGS) entry which is preliminary data.</text>
</comment>
<protein>
    <recommendedName>
        <fullName evidence="4">Membrane-associated oxidoreductase</fullName>
    </recommendedName>
</protein>
<dbReference type="RefSeq" id="WP_028094882.1">
    <property type="nucleotide sequence ID" value="NZ_BNAP01000028.1"/>
</dbReference>
<keyword evidence="1" id="KW-0812">Transmembrane</keyword>
<reference evidence="2" key="2">
    <citation type="submission" date="2020-09" db="EMBL/GenBank/DDBJ databases">
        <authorList>
            <person name="Sun Q."/>
            <person name="Zhou Y."/>
        </authorList>
    </citation>
    <scope>NUCLEOTIDE SEQUENCE</scope>
    <source>
        <strain evidence="2">CGMCC 1.7081</strain>
    </source>
</reference>
<feature type="transmembrane region" description="Helical" evidence="1">
    <location>
        <begin position="496"/>
        <end position="517"/>
    </location>
</feature>
<keyword evidence="1" id="KW-1133">Transmembrane helix</keyword>
<evidence type="ECO:0008006" key="4">
    <source>
        <dbReference type="Google" id="ProtNLM"/>
    </source>
</evidence>
<evidence type="ECO:0000313" key="2">
    <source>
        <dbReference type="EMBL" id="GHH00988.1"/>
    </source>
</evidence>